<dbReference type="InterPro" id="IPR000182">
    <property type="entry name" value="GNAT_dom"/>
</dbReference>
<keyword evidence="2" id="KW-0012">Acyltransferase</keyword>
<dbReference type="GO" id="GO:0016747">
    <property type="term" value="F:acyltransferase activity, transferring groups other than amino-acyl groups"/>
    <property type="evidence" value="ECO:0007669"/>
    <property type="project" value="InterPro"/>
</dbReference>
<evidence type="ECO:0000259" key="3">
    <source>
        <dbReference type="PROSITE" id="PS51186"/>
    </source>
</evidence>
<dbReference type="PROSITE" id="PS51186">
    <property type="entry name" value="GNAT"/>
    <property type="match status" value="1"/>
</dbReference>
<dbReference type="InterPro" id="IPR050680">
    <property type="entry name" value="YpeA/RimI_acetyltransf"/>
</dbReference>
<evidence type="ECO:0000313" key="4">
    <source>
        <dbReference type="EMBL" id="ATX66437.1"/>
    </source>
</evidence>
<sequence length="142" mass="15676">MTPENLAHLHRLVFTCPPPWSAREFATFLYDPSCFLLSHAQDEEVLSFGLFRVVADEAELLTLATAPHARRQGLARDVLGRGLAQAQARGAAQCFLEVSAQNDAAILLYQSFGFFEVGRRKSYYQASDGRGVDALVFRAIIG</sequence>
<dbReference type="STRING" id="441209.GCA_001870665_02166"/>
<evidence type="ECO:0000313" key="5">
    <source>
        <dbReference type="Proteomes" id="UP000228948"/>
    </source>
</evidence>
<evidence type="ECO:0000256" key="1">
    <source>
        <dbReference type="ARBA" id="ARBA00022679"/>
    </source>
</evidence>
<dbReference type="PANTHER" id="PTHR43420:SF12">
    <property type="entry name" value="N-ACETYLTRANSFERASE DOMAIN-CONTAINING PROTEIN"/>
    <property type="match status" value="1"/>
</dbReference>
<dbReference type="KEGG" id="rbg:BG454_11935"/>
<dbReference type="RefSeq" id="WP_071480939.1">
    <property type="nucleotide sequence ID" value="NZ_CP024899.1"/>
</dbReference>
<gene>
    <name evidence="4" type="ORF">BG454_11935</name>
</gene>
<dbReference type="PANTHER" id="PTHR43420">
    <property type="entry name" value="ACETYLTRANSFERASE"/>
    <property type="match status" value="1"/>
</dbReference>
<dbReference type="SUPFAM" id="SSF55729">
    <property type="entry name" value="Acyl-CoA N-acyltransferases (Nat)"/>
    <property type="match status" value="1"/>
</dbReference>
<keyword evidence="5" id="KW-1185">Reference proteome</keyword>
<dbReference type="Pfam" id="PF00583">
    <property type="entry name" value="Acetyltransf_1"/>
    <property type="match status" value="1"/>
</dbReference>
<accession>A0A2K8KAH0</accession>
<proteinExistence type="predicted"/>
<feature type="domain" description="N-acetyltransferase" evidence="3">
    <location>
        <begin position="1"/>
        <end position="142"/>
    </location>
</feature>
<dbReference type="Proteomes" id="UP000228948">
    <property type="component" value="Chromosome"/>
</dbReference>
<name>A0A2K8KAH0_9RHOB</name>
<dbReference type="OrthoDB" id="9804026at2"/>
<dbReference type="Gene3D" id="3.40.630.30">
    <property type="match status" value="1"/>
</dbReference>
<evidence type="ECO:0000256" key="2">
    <source>
        <dbReference type="ARBA" id="ARBA00023315"/>
    </source>
</evidence>
<organism evidence="4 5">
    <name type="scientific">Roseinatronobacter bogoriensis subsp. barguzinensis</name>
    <dbReference type="NCBI Taxonomy" id="441209"/>
    <lineage>
        <taxon>Bacteria</taxon>
        <taxon>Pseudomonadati</taxon>
        <taxon>Pseudomonadota</taxon>
        <taxon>Alphaproteobacteria</taxon>
        <taxon>Rhodobacterales</taxon>
        <taxon>Paracoccaceae</taxon>
        <taxon>Roseinatronobacter</taxon>
    </lineage>
</organism>
<protein>
    <submittedName>
        <fullName evidence="4">GNAT family N-acetyltransferase</fullName>
    </submittedName>
</protein>
<dbReference type="InterPro" id="IPR016181">
    <property type="entry name" value="Acyl_CoA_acyltransferase"/>
</dbReference>
<dbReference type="EMBL" id="CP024899">
    <property type="protein sequence ID" value="ATX66437.1"/>
    <property type="molecule type" value="Genomic_DNA"/>
</dbReference>
<dbReference type="AlphaFoldDB" id="A0A2K8KAH0"/>
<reference evidence="4 5" key="1">
    <citation type="submission" date="2017-11" db="EMBL/GenBank/DDBJ databases">
        <title>Revised Sequence and Annotation of the Rhodobaca barguzinensis strain alga05 Genome.</title>
        <authorList>
            <person name="Kopejtka K."/>
            <person name="Tomasch J.M."/>
            <person name="Bunk B."/>
            <person name="Koblizek M."/>
        </authorList>
    </citation>
    <scope>NUCLEOTIDE SEQUENCE [LARGE SCALE GENOMIC DNA]</scope>
    <source>
        <strain evidence="5">alga05</strain>
    </source>
</reference>
<keyword evidence="1 4" id="KW-0808">Transferase</keyword>